<evidence type="ECO:0000256" key="1">
    <source>
        <dbReference type="ARBA" id="ARBA00004761"/>
    </source>
</evidence>
<comment type="similarity">
    <text evidence="2 9">Belongs to the gluconokinase GntK/GntV family.</text>
</comment>
<evidence type="ECO:0000313" key="11">
    <source>
        <dbReference type="Proteomes" id="UP000573001"/>
    </source>
</evidence>
<keyword evidence="11" id="KW-1185">Reference proteome</keyword>
<evidence type="ECO:0000256" key="6">
    <source>
        <dbReference type="ARBA" id="ARBA00022777"/>
    </source>
</evidence>
<name>A0ABX2ME75_9MICO</name>
<comment type="caution">
    <text evidence="10">The sequence shown here is derived from an EMBL/GenBank/DDBJ whole genome shotgun (WGS) entry which is preliminary data.</text>
</comment>
<proteinExistence type="inferred from homology"/>
<sequence length="170" mass="18177">MGVAGCGKSSVGVRLAQAFDADFLDADTVHPAANIEKMSRGEALTDEDRWPWLQSLATMAREAPRAIVIGCSALRRSYRDVLREGNPGAQFVHLTGSRELLAERLAARSGHFMPASFLGSQLQTLEPLEADEAGVTLDVAASIDTLVADAAAHLRAPGEHDRAMQEPARS</sequence>
<accession>A0ABX2ME75</accession>
<evidence type="ECO:0000256" key="4">
    <source>
        <dbReference type="ARBA" id="ARBA00022679"/>
    </source>
</evidence>
<evidence type="ECO:0000313" key="10">
    <source>
        <dbReference type="EMBL" id="NUU14077.1"/>
    </source>
</evidence>
<evidence type="ECO:0000256" key="3">
    <source>
        <dbReference type="ARBA" id="ARBA00012054"/>
    </source>
</evidence>
<evidence type="ECO:0000256" key="7">
    <source>
        <dbReference type="ARBA" id="ARBA00022840"/>
    </source>
</evidence>
<dbReference type="EMBL" id="JABMCE010000076">
    <property type="protein sequence ID" value="NUU14077.1"/>
    <property type="molecule type" value="Genomic_DNA"/>
</dbReference>
<dbReference type="InterPro" id="IPR027417">
    <property type="entry name" value="P-loop_NTPase"/>
</dbReference>
<keyword evidence="7 9" id="KW-0067">ATP-binding</keyword>
<dbReference type="InterPro" id="IPR006001">
    <property type="entry name" value="Therm_gnt_kin"/>
</dbReference>
<evidence type="ECO:0000256" key="8">
    <source>
        <dbReference type="ARBA" id="ARBA00048090"/>
    </source>
</evidence>
<dbReference type="Proteomes" id="UP000573001">
    <property type="component" value="Unassembled WGS sequence"/>
</dbReference>
<evidence type="ECO:0000256" key="9">
    <source>
        <dbReference type="RuleBase" id="RU363066"/>
    </source>
</evidence>
<dbReference type="Pfam" id="PF13671">
    <property type="entry name" value="AAA_33"/>
    <property type="match status" value="1"/>
</dbReference>
<comment type="catalytic activity">
    <reaction evidence="8 9">
        <text>D-gluconate + ATP = 6-phospho-D-gluconate + ADP + H(+)</text>
        <dbReference type="Rhea" id="RHEA:19433"/>
        <dbReference type="ChEBI" id="CHEBI:15378"/>
        <dbReference type="ChEBI" id="CHEBI:18391"/>
        <dbReference type="ChEBI" id="CHEBI:30616"/>
        <dbReference type="ChEBI" id="CHEBI:58759"/>
        <dbReference type="ChEBI" id="CHEBI:456216"/>
        <dbReference type="EC" id="2.7.1.12"/>
    </reaction>
</comment>
<dbReference type="EC" id="2.7.1.12" evidence="3 9"/>
<dbReference type="Gene3D" id="3.40.50.300">
    <property type="entry name" value="P-loop containing nucleotide triphosphate hydrolases"/>
    <property type="match status" value="1"/>
</dbReference>
<dbReference type="PANTHER" id="PTHR43442">
    <property type="entry name" value="GLUCONOKINASE-RELATED"/>
    <property type="match status" value="1"/>
</dbReference>
<reference evidence="10 11" key="1">
    <citation type="submission" date="2020-05" db="EMBL/GenBank/DDBJ databases">
        <title>Genome Sequencing of Type Strains.</title>
        <authorList>
            <person name="Lemaire J.F."/>
            <person name="Inderbitzin P."/>
            <person name="Gregorio O.A."/>
            <person name="Collins S.B."/>
            <person name="Wespe N."/>
            <person name="Knight-Connoni V."/>
        </authorList>
    </citation>
    <scope>NUCLEOTIDE SEQUENCE [LARGE SCALE GENOMIC DNA]</scope>
    <source>
        <strain evidence="10 11">ATCC 19096</strain>
    </source>
</reference>
<dbReference type="NCBIfam" id="TIGR01313">
    <property type="entry name" value="therm_gnt_kin"/>
    <property type="match status" value="1"/>
</dbReference>
<keyword evidence="4 9" id="KW-0808">Transferase</keyword>
<evidence type="ECO:0000256" key="5">
    <source>
        <dbReference type="ARBA" id="ARBA00022741"/>
    </source>
</evidence>
<evidence type="ECO:0000256" key="2">
    <source>
        <dbReference type="ARBA" id="ARBA00008420"/>
    </source>
</evidence>
<organism evidence="10 11">
    <name type="scientific">Curtobacterium pusillum</name>
    <dbReference type="NCBI Taxonomy" id="69373"/>
    <lineage>
        <taxon>Bacteria</taxon>
        <taxon>Bacillati</taxon>
        <taxon>Actinomycetota</taxon>
        <taxon>Actinomycetes</taxon>
        <taxon>Micrococcales</taxon>
        <taxon>Microbacteriaceae</taxon>
        <taxon>Curtobacterium</taxon>
    </lineage>
</organism>
<dbReference type="PANTHER" id="PTHR43442:SF3">
    <property type="entry name" value="GLUCONOKINASE-RELATED"/>
    <property type="match status" value="1"/>
</dbReference>
<keyword evidence="5 9" id="KW-0547">Nucleotide-binding</keyword>
<dbReference type="CDD" id="cd02021">
    <property type="entry name" value="GntK"/>
    <property type="match status" value="1"/>
</dbReference>
<dbReference type="SUPFAM" id="SSF52540">
    <property type="entry name" value="P-loop containing nucleoside triphosphate hydrolases"/>
    <property type="match status" value="1"/>
</dbReference>
<keyword evidence="6 9" id="KW-0418">Kinase</keyword>
<gene>
    <name evidence="10" type="ORF">HP507_09580</name>
</gene>
<protein>
    <recommendedName>
        <fullName evidence="3 9">Gluconokinase</fullName>
        <ecNumber evidence="3 9">2.7.1.12</ecNumber>
    </recommendedName>
</protein>
<comment type="pathway">
    <text evidence="1">Carbohydrate acid metabolism.</text>
</comment>